<evidence type="ECO:0000259" key="3">
    <source>
        <dbReference type="PROSITE" id="PS50157"/>
    </source>
</evidence>
<dbReference type="InterPro" id="IPR013087">
    <property type="entry name" value="Znf_C2H2_type"/>
</dbReference>
<feature type="domain" description="C2H2-type" evidence="3">
    <location>
        <begin position="247"/>
        <end position="272"/>
    </location>
</feature>
<keyword evidence="1" id="KW-0862">Zinc</keyword>
<evidence type="ECO:0000313" key="5">
    <source>
        <dbReference type="EMBL" id="KAE9994050.1"/>
    </source>
</evidence>
<keyword evidence="6" id="KW-1185">Reference proteome</keyword>
<keyword evidence="1" id="KW-0863">Zinc-finger</keyword>
<feature type="compositionally biased region" description="Polar residues" evidence="2">
    <location>
        <begin position="89"/>
        <end position="116"/>
    </location>
</feature>
<feature type="compositionally biased region" description="Low complexity" evidence="2">
    <location>
        <begin position="12"/>
        <end position="37"/>
    </location>
</feature>
<dbReference type="GO" id="GO:0008270">
    <property type="term" value="F:zinc ion binding"/>
    <property type="evidence" value="ECO:0007669"/>
    <property type="project" value="UniProtKB-KW"/>
</dbReference>
<reference evidence="5 6" key="1">
    <citation type="submission" date="2019-07" db="EMBL/GenBank/DDBJ databases">
        <title>Venturia inaequalis Genome Resource.</title>
        <authorList>
            <person name="Lichtner F.J."/>
        </authorList>
    </citation>
    <scope>NUCLEOTIDE SEQUENCE [LARGE SCALE GENOMIC DNA]</scope>
    <source>
        <strain evidence="4">Bline_iso_100314</strain>
        <strain evidence="5 6">DMI_063113</strain>
    </source>
</reference>
<dbReference type="InterPro" id="IPR036236">
    <property type="entry name" value="Znf_C2H2_sf"/>
</dbReference>
<evidence type="ECO:0000313" key="6">
    <source>
        <dbReference type="Proteomes" id="UP000490939"/>
    </source>
</evidence>
<name>A0A8H3VTV4_VENIN</name>
<keyword evidence="1" id="KW-0479">Metal-binding</keyword>
<feature type="region of interest" description="Disordered" evidence="2">
    <location>
        <begin position="89"/>
        <end position="175"/>
    </location>
</feature>
<feature type="region of interest" description="Disordered" evidence="2">
    <location>
        <begin position="1"/>
        <end position="58"/>
    </location>
</feature>
<dbReference type="PROSITE" id="PS50157">
    <property type="entry name" value="ZINC_FINGER_C2H2_2"/>
    <property type="match status" value="1"/>
</dbReference>
<dbReference type="PROSITE" id="PS00028">
    <property type="entry name" value="ZINC_FINGER_C2H2_1"/>
    <property type="match status" value="1"/>
</dbReference>
<feature type="compositionally biased region" description="Polar residues" evidence="2">
    <location>
        <begin position="164"/>
        <end position="173"/>
    </location>
</feature>
<dbReference type="PANTHER" id="PTHR46179:SF19">
    <property type="entry name" value="C2H2 FINGER DOMAIN TRANSCRIPTION FACTOR (EUROFUNG)-RELATED"/>
    <property type="match status" value="1"/>
</dbReference>
<sequence length="323" mass="35642">MFPHQQEEEYDAYYNPPTTTSYSSTQGSYSTAGSYSSLPQTPYPAHPQVSYSSSSSIIAPPQGAWNEASSIEAFTQQIFYEEPQPLYQPTQSSWQAPPTLHQSPLSTYSPPQQSYGYVQPIAPQLSPYAQPGPAQASRQARAQSLHSVDDSGTGGEEEEDRFSRGSSPGQTDLSAYGHLNEEGTWSCAYPGCTSRAVFTRGCDLRKHHKRHTKTFFCRYPSCSQSTDGGFSSKKDLARHEAKHNPGVVCEWEGCDRIFSRVDNMRDHVKRIHLRAARRGSGKWVASVVFDQGPEEGTCSKAWREAEVGAVGPNVQGKNASKQE</sequence>
<dbReference type="GO" id="GO:0006357">
    <property type="term" value="P:regulation of transcription by RNA polymerase II"/>
    <property type="evidence" value="ECO:0007669"/>
    <property type="project" value="TreeGrafter"/>
</dbReference>
<dbReference type="EMBL" id="WNWR01000015">
    <property type="protein sequence ID" value="KAE9994050.1"/>
    <property type="molecule type" value="Genomic_DNA"/>
</dbReference>
<evidence type="ECO:0000256" key="2">
    <source>
        <dbReference type="SAM" id="MobiDB-lite"/>
    </source>
</evidence>
<dbReference type="Proteomes" id="UP000490939">
    <property type="component" value="Unassembled WGS sequence"/>
</dbReference>
<dbReference type="SUPFAM" id="SSF57667">
    <property type="entry name" value="beta-beta-alpha zinc fingers"/>
    <property type="match status" value="1"/>
</dbReference>
<comment type="caution">
    <text evidence="5">The sequence shown here is derived from an EMBL/GenBank/DDBJ whole genome shotgun (WGS) entry which is preliminary data.</text>
</comment>
<dbReference type="Proteomes" id="UP000433883">
    <property type="component" value="Unassembled WGS sequence"/>
</dbReference>
<gene>
    <name evidence="4" type="ORF">BLS_009926</name>
    <name evidence="5" type="ORF">EG327_001783</name>
</gene>
<dbReference type="InterPro" id="IPR051061">
    <property type="entry name" value="Zinc_finger_trans_reg"/>
</dbReference>
<dbReference type="EMBL" id="WNWQ01000948">
    <property type="protein sequence ID" value="KAE9962873.1"/>
    <property type="molecule type" value="Genomic_DNA"/>
</dbReference>
<dbReference type="AlphaFoldDB" id="A0A8H3VTV4"/>
<organism evidence="5 6">
    <name type="scientific">Venturia inaequalis</name>
    <name type="common">Apple scab fungus</name>
    <dbReference type="NCBI Taxonomy" id="5025"/>
    <lineage>
        <taxon>Eukaryota</taxon>
        <taxon>Fungi</taxon>
        <taxon>Dikarya</taxon>
        <taxon>Ascomycota</taxon>
        <taxon>Pezizomycotina</taxon>
        <taxon>Dothideomycetes</taxon>
        <taxon>Pleosporomycetidae</taxon>
        <taxon>Venturiales</taxon>
        <taxon>Venturiaceae</taxon>
        <taxon>Venturia</taxon>
    </lineage>
</organism>
<feature type="compositionally biased region" description="Low complexity" evidence="2">
    <location>
        <begin position="129"/>
        <end position="144"/>
    </location>
</feature>
<dbReference type="PANTHER" id="PTHR46179">
    <property type="entry name" value="ZINC FINGER PROTEIN"/>
    <property type="match status" value="1"/>
</dbReference>
<accession>A0A8H3VTV4</accession>
<evidence type="ECO:0000256" key="1">
    <source>
        <dbReference type="PROSITE-ProRule" id="PRU00042"/>
    </source>
</evidence>
<protein>
    <recommendedName>
        <fullName evidence="3">C2H2-type domain-containing protein</fullName>
    </recommendedName>
</protein>
<dbReference type="Gene3D" id="3.30.160.60">
    <property type="entry name" value="Classic Zinc Finger"/>
    <property type="match status" value="2"/>
</dbReference>
<dbReference type="GO" id="GO:0005634">
    <property type="term" value="C:nucleus"/>
    <property type="evidence" value="ECO:0007669"/>
    <property type="project" value="TreeGrafter"/>
</dbReference>
<evidence type="ECO:0000313" key="4">
    <source>
        <dbReference type="EMBL" id="KAE9962873.1"/>
    </source>
</evidence>
<dbReference type="SMART" id="SM00355">
    <property type="entry name" value="ZnF_C2H2"/>
    <property type="match status" value="3"/>
</dbReference>
<proteinExistence type="predicted"/>